<name>A0AAD9EK62_9PEZI</name>
<dbReference type="PANTHER" id="PTHR37577:SF1">
    <property type="entry name" value="INTEGRAL MEMBRANE PROTEIN"/>
    <property type="match status" value="1"/>
</dbReference>
<keyword evidence="1" id="KW-1133">Transmembrane helix</keyword>
<reference evidence="2" key="1">
    <citation type="submission" date="2023-01" db="EMBL/GenBank/DDBJ databases">
        <title>Colletotrichum chrysophilum M932 genome sequence.</title>
        <authorList>
            <person name="Baroncelli R."/>
        </authorList>
    </citation>
    <scope>NUCLEOTIDE SEQUENCE</scope>
    <source>
        <strain evidence="2">M932</strain>
    </source>
</reference>
<sequence>MKYCRIPPVTMSAARSDRIQNCFHLSIASMCDVQMITGASIMIGGFICLDKRLTAHHWQFIVYLAWFSSVTHLSGLTILRRYLQAHPREKYVRLSLMLVLVIMILVAMIPTAFFNWHPKLAPNGTEDGTGAWPGMPALCFFSIACGTSLYEGFDNRVPFAQSTTLIEMLISVILLFAGFSTRSIKLSVRVSNTMSRRIRLPMSQYMDLLTRKLTRTSSSVEDGYKTSLRHLLWSELVKRPLLGSIILVRTQITLFNSMLGEVQISLYCRACNLLSYGFVLAFLAASHHALGNFKAQRRRHRRISVCKMAQTKFFGWGFAPRRYKMAIRPSASCSTPCCAFDHNVRHFCFKHAPKYEPIKSNKSADIR</sequence>
<keyword evidence="1" id="KW-0812">Transmembrane</keyword>
<dbReference type="PANTHER" id="PTHR37577">
    <property type="entry name" value="INTEGRAL MEMBRANE PROTEIN"/>
    <property type="match status" value="1"/>
</dbReference>
<keyword evidence="3" id="KW-1185">Reference proteome</keyword>
<feature type="transmembrane region" description="Helical" evidence="1">
    <location>
        <begin position="21"/>
        <end position="46"/>
    </location>
</feature>
<dbReference type="EMBL" id="JAQOWY010000193">
    <property type="protein sequence ID" value="KAK1847741.1"/>
    <property type="molecule type" value="Genomic_DNA"/>
</dbReference>
<keyword evidence="1" id="KW-0472">Membrane</keyword>
<comment type="caution">
    <text evidence="2">The sequence shown here is derived from an EMBL/GenBank/DDBJ whole genome shotgun (WGS) entry which is preliminary data.</text>
</comment>
<organism evidence="2 3">
    <name type="scientific">Colletotrichum chrysophilum</name>
    <dbReference type="NCBI Taxonomy" id="1836956"/>
    <lineage>
        <taxon>Eukaryota</taxon>
        <taxon>Fungi</taxon>
        <taxon>Dikarya</taxon>
        <taxon>Ascomycota</taxon>
        <taxon>Pezizomycotina</taxon>
        <taxon>Sordariomycetes</taxon>
        <taxon>Hypocreomycetidae</taxon>
        <taxon>Glomerellales</taxon>
        <taxon>Glomerellaceae</taxon>
        <taxon>Colletotrichum</taxon>
        <taxon>Colletotrichum gloeosporioides species complex</taxon>
    </lineage>
</organism>
<dbReference type="AlphaFoldDB" id="A0AAD9EK62"/>
<proteinExistence type="predicted"/>
<dbReference type="InterPro" id="IPR053018">
    <property type="entry name" value="Elsinochrome_Biosynth-Asso"/>
</dbReference>
<protein>
    <submittedName>
        <fullName evidence="2">Uncharacterized protein</fullName>
    </submittedName>
</protein>
<accession>A0AAD9EK62</accession>
<evidence type="ECO:0000256" key="1">
    <source>
        <dbReference type="SAM" id="Phobius"/>
    </source>
</evidence>
<evidence type="ECO:0000313" key="2">
    <source>
        <dbReference type="EMBL" id="KAK1847741.1"/>
    </source>
</evidence>
<gene>
    <name evidence="2" type="ORF">CCHR01_09646</name>
</gene>
<evidence type="ECO:0000313" key="3">
    <source>
        <dbReference type="Proteomes" id="UP001243330"/>
    </source>
</evidence>
<feature type="transmembrane region" description="Helical" evidence="1">
    <location>
        <begin position="165"/>
        <end position="184"/>
    </location>
</feature>
<feature type="transmembrane region" description="Helical" evidence="1">
    <location>
        <begin position="91"/>
        <end position="114"/>
    </location>
</feature>
<feature type="transmembrane region" description="Helical" evidence="1">
    <location>
        <begin position="134"/>
        <end position="153"/>
    </location>
</feature>
<feature type="transmembrane region" description="Helical" evidence="1">
    <location>
        <begin position="58"/>
        <end position="79"/>
    </location>
</feature>
<dbReference type="Proteomes" id="UP001243330">
    <property type="component" value="Unassembled WGS sequence"/>
</dbReference>